<dbReference type="InterPro" id="IPR036921">
    <property type="entry name" value="PurM-like_N_sf"/>
</dbReference>
<feature type="binding site" evidence="1">
    <location>
        <position position="274"/>
    </location>
    <ligand>
        <name>substrate</name>
    </ligand>
</feature>
<feature type="binding site" evidence="1">
    <location>
        <position position="221"/>
    </location>
    <ligand>
        <name>Mg(2+)</name>
        <dbReference type="ChEBI" id="CHEBI:18420"/>
        <label>3</label>
    </ligand>
</feature>
<feature type="binding site" evidence="1">
    <location>
        <position position="128"/>
    </location>
    <ligand>
        <name>Mg(2+)</name>
        <dbReference type="ChEBI" id="CHEBI:18420"/>
        <label>1</label>
    </ligand>
</feature>
<evidence type="ECO:0000313" key="4">
    <source>
        <dbReference type="EMBL" id="AHI22647.1"/>
    </source>
</evidence>
<feature type="binding site" evidence="1">
    <location>
        <position position="224"/>
    </location>
    <ligand>
        <name>Mg(2+)</name>
        <dbReference type="ChEBI" id="CHEBI:18420"/>
        <label>5</label>
    </ligand>
</feature>
<evidence type="ECO:0000259" key="3">
    <source>
        <dbReference type="Pfam" id="PF02769"/>
    </source>
</evidence>
<feature type="binding site" evidence="1">
    <location>
        <position position="49"/>
    </location>
    <ligand>
        <name>Mg(2+)</name>
        <dbReference type="ChEBI" id="CHEBI:18420"/>
        <label>4</label>
    </ligand>
</feature>
<dbReference type="eggNOG" id="COG0611">
    <property type="taxonomic scope" value="Bacteria"/>
</dbReference>
<feature type="binding site" evidence="1">
    <location>
        <position position="50"/>
    </location>
    <ligand>
        <name>Mg(2+)</name>
        <dbReference type="ChEBI" id="CHEBI:18420"/>
        <label>1</label>
    </ligand>
</feature>
<evidence type="ECO:0000313" key="5">
    <source>
        <dbReference type="Proteomes" id="UP000019222"/>
    </source>
</evidence>
<keyword evidence="1" id="KW-0460">Magnesium</keyword>
<accession>W5Y0A6</accession>
<comment type="miscellaneous">
    <text evidence="1">Reaction mechanism of ThiL seems to utilize a direct, inline transfer of the gamma-phosphate of ATP to TMP rather than a phosphorylated enzyme intermediate.</text>
</comment>
<dbReference type="InterPro" id="IPR016188">
    <property type="entry name" value="PurM-like_N"/>
</dbReference>
<dbReference type="PANTHER" id="PTHR30270">
    <property type="entry name" value="THIAMINE-MONOPHOSPHATE KINASE"/>
    <property type="match status" value="1"/>
</dbReference>
<dbReference type="GO" id="GO:0009030">
    <property type="term" value="F:thiamine-phosphate kinase activity"/>
    <property type="evidence" value="ECO:0007669"/>
    <property type="project" value="UniProtKB-UniRule"/>
</dbReference>
<keyword evidence="1" id="KW-0784">Thiamine biosynthesis</keyword>
<feature type="binding site" evidence="1">
    <location>
        <position position="318"/>
    </location>
    <ligand>
        <name>substrate</name>
    </ligand>
</feature>
<dbReference type="AlphaFoldDB" id="W5Y0A6"/>
<keyword evidence="1" id="KW-0067">ATP-binding</keyword>
<dbReference type="InterPro" id="IPR036676">
    <property type="entry name" value="PurM-like_C_sf"/>
</dbReference>
<feature type="binding site" evidence="1">
    <location>
        <begin position="127"/>
        <end position="128"/>
    </location>
    <ligand>
        <name>ATP</name>
        <dbReference type="ChEBI" id="CHEBI:30616"/>
    </ligand>
</feature>
<keyword evidence="1 4" id="KW-0418">Kinase</keyword>
<comment type="similarity">
    <text evidence="1">Belongs to the thiamine-monophosphate kinase family.</text>
</comment>
<comment type="function">
    <text evidence="1">Catalyzes the ATP-dependent phosphorylation of thiamine-monophosphate (TMP) to form thiamine-pyrophosphate (TPP), the active form of vitamin B1.</text>
</comment>
<feature type="binding site" evidence="1">
    <location>
        <position position="51"/>
    </location>
    <ligand>
        <name>Mg(2+)</name>
        <dbReference type="ChEBI" id="CHEBI:18420"/>
        <label>1</label>
    </ligand>
</feature>
<feature type="binding site" evidence="1">
    <location>
        <position position="223"/>
    </location>
    <ligand>
        <name>ATP</name>
        <dbReference type="ChEBI" id="CHEBI:30616"/>
    </ligand>
</feature>
<dbReference type="CDD" id="cd02194">
    <property type="entry name" value="ThiL"/>
    <property type="match status" value="1"/>
</dbReference>
<dbReference type="HOGENOM" id="CLU_046964_0_0_11"/>
<dbReference type="Proteomes" id="UP000019222">
    <property type="component" value="Chromosome"/>
</dbReference>
<feature type="binding site" evidence="1">
    <location>
        <position position="80"/>
    </location>
    <ligand>
        <name>Mg(2+)</name>
        <dbReference type="ChEBI" id="CHEBI:18420"/>
        <label>2</label>
    </ligand>
</feature>
<dbReference type="GO" id="GO:0009228">
    <property type="term" value="P:thiamine biosynthetic process"/>
    <property type="evidence" value="ECO:0007669"/>
    <property type="project" value="UniProtKB-KW"/>
</dbReference>
<dbReference type="SUPFAM" id="SSF55326">
    <property type="entry name" value="PurM N-terminal domain-like"/>
    <property type="match status" value="1"/>
</dbReference>
<protein>
    <recommendedName>
        <fullName evidence="1">Thiamine-monophosphate kinase</fullName>
        <shortName evidence="1">TMP kinase</shortName>
        <shortName evidence="1">Thiamine-phosphate kinase</shortName>
        <ecNumber evidence="1">2.7.4.16</ecNumber>
    </recommendedName>
</protein>
<dbReference type="GO" id="GO:0009229">
    <property type="term" value="P:thiamine diphosphate biosynthetic process"/>
    <property type="evidence" value="ECO:0007669"/>
    <property type="project" value="UniProtKB-UniRule"/>
</dbReference>
<feature type="binding site" evidence="1">
    <location>
        <position position="58"/>
    </location>
    <ligand>
        <name>substrate</name>
    </ligand>
</feature>
<feature type="binding site" evidence="1">
    <location>
        <position position="33"/>
    </location>
    <ligand>
        <name>Mg(2+)</name>
        <dbReference type="ChEBI" id="CHEBI:18420"/>
        <label>3</label>
    </ligand>
</feature>
<comment type="caution">
    <text evidence="1">Lacks conserved residue(s) required for the propagation of feature annotation.</text>
</comment>
<gene>
    <name evidence="1" type="primary">thiL</name>
    <name evidence="4" type="ORF">B843_06310</name>
</gene>
<dbReference type="UniPathway" id="UPA00060">
    <property type="reaction ID" value="UER00142"/>
</dbReference>
<dbReference type="GO" id="GO:0005524">
    <property type="term" value="F:ATP binding"/>
    <property type="evidence" value="ECO:0007669"/>
    <property type="project" value="UniProtKB-UniRule"/>
</dbReference>
<feature type="binding site" evidence="1">
    <location>
        <position position="51"/>
    </location>
    <ligand>
        <name>Mg(2+)</name>
        <dbReference type="ChEBI" id="CHEBI:18420"/>
        <label>2</label>
    </ligand>
</feature>
<name>W5Y0A6_9CORY</name>
<sequence length="321" mass="33885">MKPPKNPTLAEVGEQAAINVIIAHAPSSRNGDDAAVLPHAAPNSRMVVTTDMLVENRHFSLDWSTPAEIGRKAITQNFADVEAMGARPIAALLGLSVPSYTRLGFVSDLARGIAQRVGDYGAELVGGDITDGEAIVISVTAIGQLGGSIPALTLDAARPGQILIASGEIGASAAGYALLKRFGRDGVPREFMPLIQSHCATKIPRGRGFVARTAGVTAMTDNSDGLVHDLETMARRSGVTINVDSAGISPSPLMRKAAELLSADPWEWVLSGGEDHTLLATTNCAPPVGFRRIGLVNKQHFHRLVTVDHKTPDYTAGWNSF</sequence>
<dbReference type="Gene3D" id="3.90.650.10">
    <property type="entry name" value="PurM-like C-terminal domain"/>
    <property type="match status" value="1"/>
</dbReference>
<keyword evidence="1" id="KW-0479">Metal-binding</keyword>
<dbReference type="STRING" id="1224164.B843_06310"/>
<feature type="binding site" evidence="1">
    <location>
        <position position="80"/>
    </location>
    <ligand>
        <name>Mg(2+)</name>
        <dbReference type="ChEBI" id="CHEBI:18420"/>
        <label>4</label>
    </ligand>
</feature>
<dbReference type="Pfam" id="PF02769">
    <property type="entry name" value="AIRS_C"/>
    <property type="match status" value="1"/>
</dbReference>
<feature type="binding site" evidence="1">
    <location>
        <position position="33"/>
    </location>
    <ligand>
        <name>Mg(2+)</name>
        <dbReference type="ChEBI" id="CHEBI:18420"/>
        <label>4</label>
    </ligand>
</feature>
<dbReference type="GO" id="GO:0000287">
    <property type="term" value="F:magnesium ion binding"/>
    <property type="evidence" value="ECO:0007669"/>
    <property type="project" value="UniProtKB-UniRule"/>
</dbReference>
<feature type="domain" description="PurM-like N-terminal" evidence="2">
    <location>
        <begin position="31"/>
        <end position="144"/>
    </location>
</feature>
<dbReference type="PANTHER" id="PTHR30270:SF0">
    <property type="entry name" value="THIAMINE-MONOPHOSPHATE KINASE"/>
    <property type="match status" value="1"/>
</dbReference>
<dbReference type="NCBIfam" id="TIGR01379">
    <property type="entry name" value="thiL"/>
    <property type="match status" value="1"/>
</dbReference>
<dbReference type="Pfam" id="PF00586">
    <property type="entry name" value="AIRS"/>
    <property type="match status" value="1"/>
</dbReference>
<dbReference type="Gene3D" id="3.30.1330.10">
    <property type="entry name" value="PurM-like, N-terminal domain"/>
    <property type="match status" value="1"/>
</dbReference>
<feature type="domain" description="PurM-like C-terminal" evidence="3">
    <location>
        <begin position="158"/>
        <end position="251"/>
    </location>
</feature>
<proteinExistence type="inferred from homology"/>
<dbReference type="SUPFAM" id="SSF56042">
    <property type="entry name" value="PurM C-terminal domain-like"/>
    <property type="match status" value="1"/>
</dbReference>
<keyword evidence="5" id="KW-1185">Reference proteome</keyword>
<evidence type="ECO:0000256" key="1">
    <source>
        <dbReference type="HAMAP-Rule" id="MF_02128"/>
    </source>
</evidence>
<dbReference type="NCBIfam" id="NF004351">
    <property type="entry name" value="PRK05731.1-4"/>
    <property type="match status" value="1"/>
</dbReference>
<comment type="pathway">
    <text evidence="1">Cofactor biosynthesis; thiamine diphosphate biosynthesis; thiamine diphosphate from thiamine phosphate: step 1/1.</text>
</comment>
<dbReference type="KEGG" id="cvt:B843_06310"/>
<dbReference type="InterPro" id="IPR006283">
    <property type="entry name" value="ThiL-like"/>
</dbReference>
<dbReference type="RefSeq" id="WP_025252676.1">
    <property type="nucleotide sequence ID" value="NZ_CP004353.1"/>
</dbReference>
<keyword evidence="1 4" id="KW-0808">Transferase</keyword>
<dbReference type="EC" id="2.7.4.16" evidence="1"/>
<reference evidence="4 5" key="1">
    <citation type="submission" date="2013-02" db="EMBL/GenBank/DDBJ databases">
        <title>The complete genome sequence of Corynebacterium vitaeruminis DSM 20294.</title>
        <authorList>
            <person name="Ruckert C."/>
            <person name="Albersmeier A."/>
            <person name="Kalinowski J."/>
        </authorList>
    </citation>
    <scope>NUCLEOTIDE SEQUENCE [LARGE SCALE GENOMIC DNA]</scope>
    <source>
        <strain evidence="5">ATCC 10234</strain>
    </source>
</reference>
<dbReference type="EMBL" id="CP004353">
    <property type="protein sequence ID" value="AHI22647.1"/>
    <property type="molecule type" value="Genomic_DNA"/>
</dbReference>
<feature type="binding site" evidence="1">
    <location>
        <position position="80"/>
    </location>
    <ligand>
        <name>Mg(2+)</name>
        <dbReference type="ChEBI" id="CHEBI:18420"/>
        <label>3</label>
    </ligand>
</feature>
<keyword evidence="1" id="KW-0547">Nucleotide-binding</keyword>
<organism evidence="4 5">
    <name type="scientific">Corynebacterium vitaeruminis DSM 20294</name>
    <dbReference type="NCBI Taxonomy" id="1224164"/>
    <lineage>
        <taxon>Bacteria</taxon>
        <taxon>Bacillati</taxon>
        <taxon>Actinomycetota</taxon>
        <taxon>Actinomycetes</taxon>
        <taxon>Mycobacteriales</taxon>
        <taxon>Corynebacteriaceae</taxon>
        <taxon>Corynebacterium</taxon>
    </lineage>
</organism>
<comment type="catalytic activity">
    <reaction evidence="1">
        <text>thiamine phosphate + ATP = thiamine diphosphate + ADP</text>
        <dbReference type="Rhea" id="RHEA:15913"/>
        <dbReference type="ChEBI" id="CHEBI:30616"/>
        <dbReference type="ChEBI" id="CHEBI:37575"/>
        <dbReference type="ChEBI" id="CHEBI:58937"/>
        <dbReference type="ChEBI" id="CHEBI:456216"/>
        <dbReference type="EC" id="2.7.4.16"/>
    </reaction>
</comment>
<dbReference type="InterPro" id="IPR010918">
    <property type="entry name" value="PurM-like_C_dom"/>
</dbReference>
<dbReference type="PATRIC" id="fig|1224164.3.peg.1268"/>
<dbReference type="PIRSF" id="PIRSF005303">
    <property type="entry name" value="Thiam_monoph_kin"/>
    <property type="match status" value="1"/>
</dbReference>
<dbReference type="HAMAP" id="MF_02128">
    <property type="entry name" value="TMP_kinase"/>
    <property type="match status" value="1"/>
</dbReference>
<evidence type="ECO:0000259" key="2">
    <source>
        <dbReference type="Pfam" id="PF00586"/>
    </source>
</evidence>